<feature type="domain" description="F-box/LRR-repeat protein 15-like leucin rich repeat" evidence="1">
    <location>
        <begin position="386"/>
        <end position="452"/>
    </location>
</feature>
<dbReference type="EMBL" id="JARPMG010000001">
    <property type="protein sequence ID" value="KAJ8103752.1"/>
    <property type="molecule type" value="Genomic_DNA"/>
</dbReference>
<dbReference type="Proteomes" id="UP001217417">
    <property type="component" value="Unassembled WGS sequence"/>
</dbReference>
<dbReference type="AlphaFoldDB" id="A0AAD7QYE9"/>
<dbReference type="Pfam" id="PF25372">
    <property type="entry name" value="DUF7885"/>
    <property type="match status" value="1"/>
</dbReference>
<proteinExistence type="predicted"/>
<evidence type="ECO:0000259" key="1">
    <source>
        <dbReference type="Pfam" id="PF25372"/>
    </source>
</evidence>
<dbReference type="InterPro" id="IPR057207">
    <property type="entry name" value="FBXL15_LRR"/>
</dbReference>
<keyword evidence="3" id="KW-1185">Reference proteome</keyword>
<dbReference type="GO" id="GO:0031146">
    <property type="term" value="P:SCF-dependent proteasomal ubiquitin-dependent protein catabolic process"/>
    <property type="evidence" value="ECO:0007669"/>
    <property type="project" value="TreeGrafter"/>
</dbReference>
<dbReference type="PANTHER" id="PTHR13318">
    <property type="entry name" value="PARTNER OF PAIRED, ISOFORM B-RELATED"/>
    <property type="match status" value="1"/>
</dbReference>
<dbReference type="GO" id="GO:0019005">
    <property type="term" value="C:SCF ubiquitin ligase complex"/>
    <property type="evidence" value="ECO:0007669"/>
    <property type="project" value="TreeGrafter"/>
</dbReference>
<sequence length="483" mass="54735">MQQPITFQNETFDSPVQELKRNLSSMSSSLSMTRQNSCNRSASPWEIVISTPDETWAELDCYFYNENSGASMPDLQTLIRKARGSMRKIRTWSTDRHTAECPDDGNWIVENAQFLKNLTALSLGYLGEPLRPYTFSDEDMWSVIYGLASLQLSLPFAERLFDRLDAINDSVGLPNLHALDCYFDERILRNSENCTLLRDLDLDGSRGPPEYVMFPELRSFRIGGEHLTLQDAALRQVIVCEEQLRILLSGMPKLEKFICTGIIVRQRPEFMPSPDCFYFYNRMLEEIDLSYSTWQIPPTLPLGIKKLKLMHTTCRPSLSPPPGVIKFPRLECIDFRGHFFIPGLKNSDVLNLIRSCNGPTMKTLILSALPGVDFAEAVRYNGQSLTKIIAVYCPNLEHLDLSYNLTVDDDAVADLCELKHLRYLDVSGTFITDFGLSKLLCSGKVSLKSLILENTLLDVASVAANFHVNVAPEDNLSYFQQDF</sequence>
<evidence type="ECO:0000313" key="2">
    <source>
        <dbReference type="EMBL" id="KAJ8103752.1"/>
    </source>
</evidence>
<dbReference type="GeneID" id="80886493"/>
<dbReference type="RefSeq" id="XP_056047202.1">
    <property type="nucleotide sequence ID" value="XM_056191327.1"/>
</dbReference>
<reference evidence="2" key="1">
    <citation type="submission" date="2023-03" db="EMBL/GenBank/DDBJ databases">
        <title>Near-Complete genome sequence of Lipomyces tetrasporous NRRL Y-64009, an oleaginous yeast capable of growing on lignocellulosic hydrolysates.</title>
        <authorList>
            <consortium name="Lawrence Berkeley National Laboratory"/>
            <person name="Jagtap S.S."/>
            <person name="Liu J.-J."/>
            <person name="Walukiewicz H.E."/>
            <person name="Pangilinan J."/>
            <person name="Lipzen A."/>
            <person name="Ahrendt S."/>
            <person name="Koriabine M."/>
            <person name="Cobaugh K."/>
            <person name="Salamov A."/>
            <person name="Yoshinaga Y."/>
            <person name="Ng V."/>
            <person name="Daum C."/>
            <person name="Grigoriev I.V."/>
            <person name="Slininger P.J."/>
            <person name="Dien B.S."/>
            <person name="Jin Y.-S."/>
            <person name="Rao C.V."/>
        </authorList>
    </citation>
    <scope>NUCLEOTIDE SEQUENCE</scope>
    <source>
        <strain evidence="2">NRRL Y-64009</strain>
    </source>
</reference>
<dbReference type="InterPro" id="IPR032675">
    <property type="entry name" value="LRR_dom_sf"/>
</dbReference>
<name>A0AAD7QYE9_9ASCO</name>
<comment type="caution">
    <text evidence="2">The sequence shown here is derived from an EMBL/GenBank/DDBJ whole genome shotgun (WGS) entry which is preliminary data.</text>
</comment>
<protein>
    <recommendedName>
        <fullName evidence="1">F-box/LRR-repeat protein 15-like leucin rich repeat domain-containing protein</fullName>
    </recommendedName>
</protein>
<organism evidence="2 3">
    <name type="scientific">Lipomyces tetrasporus</name>
    <dbReference type="NCBI Taxonomy" id="54092"/>
    <lineage>
        <taxon>Eukaryota</taxon>
        <taxon>Fungi</taxon>
        <taxon>Dikarya</taxon>
        <taxon>Ascomycota</taxon>
        <taxon>Saccharomycotina</taxon>
        <taxon>Lipomycetes</taxon>
        <taxon>Lipomycetales</taxon>
        <taxon>Lipomycetaceae</taxon>
        <taxon>Lipomyces</taxon>
    </lineage>
</organism>
<dbReference type="Gene3D" id="3.80.10.10">
    <property type="entry name" value="Ribonuclease Inhibitor"/>
    <property type="match status" value="1"/>
</dbReference>
<accession>A0AAD7QYE9</accession>
<dbReference type="SUPFAM" id="SSF52047">
    <property type="entry name" value="RNI-like"/>
    <property type="match status" value="1"/>
</dbReference>
<evidence type="ECO:0000313" key="3">
    <source>
        <dbReference type="Proteomes" id="UP001217417"/>
    </source>
</evidence>
<gene>
    <name evidence="2" type="ORF">POJ06DRAFT_6482</name>
</gene>